<feature type="transmembrane region" description="Helical" evidence="1">
    <location>
        <begin position="177"/>
        <end position="195"/>
    </location>
</feature>
<name>A0AAR5PDX7_DENPD</name>
<feature type="transmembrane region" description="Helical" evidence="1">
    <location>
        <begin position="6"/>
        <end position="27"/>
    </location>
</feature>
<sequence>MYEVYALIASLLLPTGLIGFLYFLYYIKYSSHRILWTLIFENIATILLGVFYLYSAVILSQTFVSNDTDWLDNNIDDLAIVNGTISEPDAESFYPATAAEDHNNEIEETRNSKAKSTSNDFLRAYHTLIWTSIKKYKQNGTREDRGLFRNILNYARELKDKTTTDILESHDCFLRMFLYQGLLVYSFITSAISLINTCQICNQCPELTSEEIAKTTEGPMQSTETENSSGTFGEKIVHDCDEISHANTNPVGPLFQTDSIESSSTNLDVFTVKKLSQVNLSNQPEAANYCKTVKTPLQEKPYITAGKCVTLLVLPVVSVLILYVLMKNGVVMNEVEHDNFDVNFLPNFNETTSNMQADNIFKDLNPQSATELEITHILKNVYKVINSVQESQKDTKMPIVTGQYLSKLKTRNSTNFTKECIGNESNLKTFDFAIFVLAFFAVLFYTKTSEMKLSKPTSKTKINKCIWAFSMMWSPGIIDLIVSRMLTTREPNVISALLLLLGNMDRLYSTKQNIDIYKMYGKANTFVNPISKS</sequence>
<proteinExistence type="predicted"/>
<keyword evidence="1" id="KW-0812">Transmembrane</keyword>
<feature type="transmembrane region" description="Helical" evidence="1">
    <location>
        <begin position="466"/>
        <end position="486"/>
    </location>
</feature>
<feature type="transmembrane region" description="Helical" evidence="1">
    <location>
        <begin position="429"/>
        <end position="446"/>
    </location>
</feature>
<dbReference type="EnsemblMetazoa" id="XM_019903701.1">
    <property type="protein sequence ID" value="XP_019759260.1"/>
    <property type="gene ID" value="LOC109537118"/>
</dbReference>
<evidence type="ECO:0000313" key="3">
    <source>
        <dbReference type="Proteomes" id="UP000019118"/>
    </source>
</evidence>
<reference evidence="3" key="1">
    <citation type="journal article" date="2013" name="Genome Biol.">
        <title>Draft genome of the mountain pine beetle, Dendroctonus ponderosae Hopkins, a major forest pest.</title>
        <authorList>
            <person name="Keeling C.I."/>
            <person name="Yuen M.M."/>
            <person name="Liao N.Y."/>
            <person name="Docking T.R."/>
            <person name="Chan S.K."/>
            <person name="Taylor G.A."/>
            <person name="Palmquist D.L."/>
            <person name="Jackman S.D."/>
            <person name="Nguyen A."/>
            <person name="Li M."/>
            <person name="Henderson H."/>
            <person name="Janes J.K."/>
            <person name="Zhao Y."/>
            <person name="Pandoh P."/>
            <person name="Moore R."/>
            <person name="Sperling F.A."/>
            <person name="Huber D.P."/>
            <person name="Birol I."/>
            <person name="Jones S.J."/>
            <person name="Bohlmann J."/>
        </authorList>
    </citation>
    <scope>NUCLEOTIDE SEQUENCE</scope>
</reference>
<dbReference type="GeneID" id="109537118"/>
<keyword evidence="3" id="KW-1185">Reference proteome</keyword>
<accession>A0AAR5PDX7</accession>
<reference evidence="2" key="2">
    <citation type="submission" date="2024-08" db="UniProtKB">
        <authorList>
            <consortium name="EnsemblMetazoa"/>
        </authorList>
    </citation>
    <scope>IDENTIFICATION</scope>
</reference>
<organism evidence="2 3">
    <name type="scientific">Dendroctonus ponderosae</name>
    <name type="common">Mountain pine beetle</name>
    <dbReference type="NCBI Taxonomy" id="77166"/>
    <lineage>
        <taxon>Eukaryota</taxon>
        <taxon>Metazoa</taxon>
        <taxon>Ecdysozoa</taxon>
        <taxon>Arthropoda</taxon>
        <taxon>Hexapoda</taxon>
        <taxon>Insecta</taxon>
        <taxon>Pterygota</taxon>
        <taxon>Neoptera</taxon>
        <taxon>Endopterygota</taxon>
        <taxon>Coleoptera</taxon>
        <taxon>Polyphaga</taxon>
        <taxon>Cucujiformia</taxon>
        <taxon>Curculionidae</taxon>
        <taxon>Scolytinae</taxon>
        <taxon>Dendroctonus</taxon>
    </lineage>
</organism>
<protein>
    <submittedName>
        <fullName evidence="2">Uncharacterized protein</fullName>
    </submittedName>
</protein>
<evidence type="ECO:0000313" key="2">
    <source>
        <dbReference type="EnsemblMetazoa" id="XP_019759260.1"/>
    </source>
</evidence>
<keyword evidence="1" id="KW-1133">Transmembrane helix</keyword>
<evidence type="ECO:0000256" key="1">
    <source>
        <dbReference type="SAM" id="Phobius"/>
    </source>
</evidence>
<keyword evidence="1" id="KW-0472">Membrane</keyword>
<feature type="transmembrane region" description="Helical" evidence="1">
    <location>
        <begin position="308"/>
        <end position="326"/>
    </location>
</feature>
<dbReference type="KEGG" id="dpa:109537118"/>
<dbReference type="AlphaFoldDB" id="A0AAR5PDX7"/>
<feature type="transmembrane region" description="Helical" evidence="1">
    <location>
        <begin position="34"/>
        <end position="54"/>
    </location>
</feature>
<dbReference type="Proteomes" id="UP000019118">
    <property type="component" value="Unassembled WGS sequence"/>
</dbReference>